<dbReference type="PANTHER" id="PTHR43420">
    <property type="entry name" value="ACETYLTRANSFERASE"/>
    <property type="match status" value="1"/>
</dbReference>
<evidence type="ECO:0000313" key="4">
    <source>
        <dbReference type="EMBL" id="MCC2164797.1"/>
    </source>
</evidence>
<evidence type="ECO:0000313" key="5">
    <source>
        <dbReference type="Proteomes" id="UP001198962"/>
    </source>
</evidence>
<dbReference type="Pfam" id="PF00583">
    <property type="entry name" value="Acetyltransf_1"/>
    <property type="match status" value="2"/>
</dbReference>
<organism evidence="4 5">
    <name type="scientific">Brotaphodocola catenula</name>
    <dbReference type="NCBI Taxonomy" id="2885361"/>
    <lineage>
        <taxon>Bacteria</taxon>
        <taxon>Bacillati</taxon>
        <taxon>Bacillota</taxon>
        <taxon>Clostridia</taxon>
        <taxon>Lachnospirales</taxon>
        <taxon>Lachnospiraceae</taxon>
        <taxon>Brotaphodocola</taxon>
    </lineage>
</organism>
<dbReference type="PANTHER" id="PTHR43420:SF12">
    <property type="entry name" value="N-ACETYLTRANSFERASE DOMAIN-CONTAINING PROTEIN"/>
    <property type="match status" value="1"/>
</dbReference>
<dbReference type="Gene3D" id="3.40.630.30">
    <property type="match status" value="2"/>
</dbReference>
<dbReference type="GO" id="GO:0016747">
    <property type="term" value="F:acyltransferase activity, transferring groups other than amino-acyl groups"/>
    <property type="evidence" value="ECO:0007669"/>
    <property type="project" value="InterPro"/>
</dbReference>
<reference evidence="4" key="1">
    <citation type="submission" date="2021-10" db="EMBL/GenBank/DDBJ databases">
        <title>Anaerobic single-cell dispensing facilitates the cultivation of human gut bacteria.</title>
        <authorList>
            <person name="Afrizal A."/>
        </authorList>
    </citation>
    <scope>NUCLEOTIDE SEQUENCE</scope>
    <source>
        <strain evidence="4">CLA-AA-H274</strain>
    </source>
</reference>
<keyword evidence="1" id="KW-0808">Transferase</keyword>
<gene>
    <name evidence="4" type="ORF">LKD32_07870</name>
</gene>
<dbReference type="InterPro" id="IPR016181">
    <property type="entry name" value="Acyl_CoA_acyltransferase"/>
</dbReference>
<dbReference type="InterPro" id="IPR050680">
    <property type="entry name" value="YpeA/RimI_acetyltransf"/>
</dbReference>
<dbReference type="AlphaFoldDB" id="A0AAE3ART3"/>
<evidence type="ECO:0000256" key="2">
    <source>
        <dbReference type="ARBA" id="ARBA00023315"/>
    </source>
</evidence>
<dbReference type="SUPFAM" id="SSF55729">
    <property type="entry name" value="Acyl-CoA N-acyltransferases (Nat)"/>
    <property type="match status" value="2"/>
</dbReference>
<proteinExistence type="predicted"/>
<keyword evidence="5" id="KW-1185">Reference proteome</keyword>
<name>A0AAE3ART3_9FIRM</name>
<accession>A0AAE3ART3</accession>
<evidence type="ECO:0000256" key="1">
    <source>
        <dbReference type="ARBA" id="ARBA00022679"/>
    </source>
</evidence>
<dbReference type="PROSITE" id="PS51186">
    <property type="entry name" value="GNAT"/>
    <property type="match status" value="2"/>
</dbReference>
<feature type="domain" description="N-acetyltransferase" evidence="3">
    <location>
        <begin position="15"/>
        <end position="164"/>
    </location>
</feature>
<dbReference type="Proteomes" id="UP001198962">
    <property type="component" value="Unassembled WGS sequence"/>
</dbReference>
<keyword evidence="2" id="KW-0012">Acyltransferase</keyword>
<protein>
    <submittedName>
        <fullName evidence="4">GNAT family N-acetyltransferase</fullName>
    </submittedName>
</protein>
<sequence length="317" mass="35273">MKIQKTITYTDFSIVITQTPDASQLSAIESLFLSCHQNGENVPEFPVAEITTDTNHNEELYASADSFDDEENIFLFLMRSDGSIPAVLSLSILDDETAECRAVTAPAFRRQGYFSALLEEAETLAGERDIIIPLPDSCTDGLAVIHALEAECLSAEYKMACRLDASIHSFSHIHCNNPCYTNQNSTLFETTKWTLVSDKGKNEDSFSLHVREENEEVIVNGQTAFDANFHPSTIDLIGSCLTTRTSETCVCLHHVEIREHLRGKGFGTILIRRLLEELANLGIKRVILQVSGDNTPALSLYKKTGFAITQSLSYYLY</sequence>
<dbReference type="InterPro" id="IPR000182">
    <property type="entry name" value="GNAT_dom"/>
</dbReference>
<dbReference type="EMBL" id="JAJEPU010000019">
    <property type="protein sequence ID" value="MCC2164797.1"/>
    <property type="molecule type" value="Genomic_DNA"/>
</dbReference>
<feature type="domain" description="N-acetyltransferase" evidence="3">
    <location>
        <begin position="165"/>
        <end position="317"/>
    </location>
</feature>
<dbReference type="RefSeq" id="WP_308451334.1">
    <property type="nucleotide sequence ID" value="NZ_JAJEPU010000019.1"/>
</dbReference>
<dbReference type="CDD" id="cd04301">
    <property type="entry name" value="NAT_SF"/>
    <property type="match status" value="2"/>
</dbReference>
<evidence type="ECO:0000259" key="3">
    <source>
        <dbReference type="PROSITE" id="PS51186"/>
    </source>
</evidence>
<comment type="caution">
    <text evidence="4">The sequence shown here is derived from an EMBL/GenBank/DDBJ whole genome shotgun (WGS) entry which is preliminary data.</text>
</comment>